<comment type="caution">
    <text evidence="7">The sequence shown here is derived from an EMBL/GenBank/DDBJ whole genome shotgun (WGS) entry which is preliminary data.</text>
</comment>
<dbReference type="EMBL" id="JBFPJR010000008">
    <property type="protein sequence ID" value="MEX0427274.1"/>
    <property type="molecule type" value="Genomic_DNA"/>
</dbReference>
<evidence type="ECO:0000256" key="5">
    <source>
        <dbReference type="ARBA" id="ARBA00023136"/>
    </source>
</evidence>
<comment type="subcellular location">
    <subcellularLocation>
        <location evidence="1">Cell membrane</location>
        <topology evidence="1">Multi-pass membrane protein</topology>
    </subcellularLocation>
</comment>
<evidence type="ECO:0000256" key="2">
    <source>
        <dbReference type="ARBA" id="ARBA00022475"/>
    </source>
</evidence>
<dbReference type="Pfam" id="PF02653">
    <property type="entry name" value="BPD_transp_2"/>
    <property type="match status" value="1"/>
</dbReference>
<name>A0ABV3T045_9ACTN</name>
<dbReference type="InterPro" id="IPR001851">
    <property type="entry name" value="ABC_transp_permease"/>
</dbReference>
<dbReference type="Proteomes" id="UP001556631">
    <property type="component" value="Unassembled WGS sequence"/>
</dbReference>
<organism evidence="7 8">
    <name type="scientific">Nocardioides eburneus</name>
    <dbReference type="NCBI Taxonomy" id="3231482"/>
    <lineage>
        <taxon>Bacteria</taxon>
        <taxon>Bacillati</taxon>
        <taxon>Actinomycetota</taxon>
        <taxon>Actinomycetes</taxon>
        <taxon>Propionibacteriales</taxon>
        <taxon>Nocardioidaceae</taxon>
        <taxon>Nocardioides</taxon>
    </lineage>
</organism>
<accession>A0ABV3T045</accession>
<feature type="transmembrane region" description="Helical" evidence="6">
    <location>
        <begin position="319"/>
        <end position="339"/>
    </location>
</feature>
<dbReference type="RefSeq" id="WP_367992493.1">
    <property type="nucleotide sequence ID" value="NZ_JBFPJR010000008.1"/>
</dbReference>
<feature type="transmembrane region" description="Helical" evidence="6">
    <location>
        <begin position="91"/>
        <end position="113"/>
    </location>
</feature>
<dbReference type="CDD" id="cd06581">
    <property type="entry name" value="TM_PBP1_LivM_like"/>
    <property type="match status" value="1"/>
</dbReference>
<reference evidence="7 8" key="1">
    <citation type="submission" date="2024-07" db="EMBL/GenBank/DDBJ databases">
        <authorList>
            <person name="Lee S."/>
            <person name="Kang M."/>
        </authorList>
    </citation>
    <scope>NUCLEOTIDE SEQUENCE [LARGE SCALE GENOMIC DNA]</scope>
    <source>
        <strain evidence="7 8">DS6</strain>
    </source>
</reference>
<keyword evidence="5 6" id="KW-0472">Membrane</keyword>
<evidence type="ECO:0000313" key="8">
    <source>
        <dbReference type="Proteomes" id="UP001556631"/>
    </source>
</evidence>
<keyword evidence="4 6" id="KW-1133">Transmembrane helix</keyword>
<keyword evidence="3 6" id="KW-0812">Transmembrane</keyword>
<feature type="transmembrane region" description="Helical" evidence="6">
    <location>
        <begin position="12"/>
        <end position="30"/>
    </location>
</feature>
<dbReference type="PANTHER" id="PTHR30482:SF5">
    <property type="entry name" value="ABC TRANSPORTER PERMEASE PROTEIN"/>
    <property type="match status" value="1"/>
</dbReference>
<protein>
    <submittedName>
        <fullName evidence="7">Branched-chain amino acid ABC transporter permease</fullName>
    </submittedName>
</protein>
<gene>
    <name evidence="7" type="ORF">AB3X52_06560</name>
</gene>
<evidence type="ECO:0000256" key="1">
    <source>
        <dbReference type="ARBA" id="ARBA00004651"/>
    </source>
</evidence>
<keyword evidence="8" id="KW-1185">Reference proteome</keyword>
<evidence type="ECO:0000256" key="6">
    <source>
        <dbReference type="SAM" id="Phobius"/>
    </source>
</evidence>
<feature type="transmembrane region" description="Helical" evidence="6">
    <location>
        <begin position="36"/>
        <end position="54"/>
    </location>
</feature>
<sequence>MSERRLTTHLAKPAAAGIAIVVLLLVPLYFDASWTIIGVFSMGAAIAAIGLTILSGSAGQLSLAHAAFMAVGAYAYAFFAGVRGDEHYAGLGLPPLAAAVLAVVVAGIAGLAFSPVAARLRGFYLGVSTIGLVFIAQWVMKDAARLTGGVNGRSVEPLTVGGFELSGSNPTHQLTVLGVPFGGTERLWYVSLLLLLAAIVAAARILHARPGRALKLVRDNESAAAAMGISVQRAKATAFILSSAFAGVGGVLFALASNFIGSGNFDLLVSMSYLAMVVIGGLGSVGGAVAGAVFVMALPLLLNKFSDSIPFLAAPGSNGYTAGVVAQIVYGVVVVAVIIGRPEGVASFFRTSRRAPAAGRLPTPSPARQTL</sequence>
<evidence type="ECO:0000256" key="4">
    <source>
        <dbReference type="ARBA" id="ARBA00022989"/>
    </source>
</evidence>
<feature type="transmembrane region" description="Helical" evidence="6">
    <location>
        <begin position="273"/>
        <end position="298"/>
    </location>
</feature>
<feature type="transmembrane region" description="Helical" evidence="6">
    <location>
        <begin position="122"/>
        <end position="140"/>
    </location>
</feature>
<keyword evidence="2" id="KW-1003">Cell membrane</keyword>
<feature type="transmembrane region" description="Helical" evidence="6">
    <location>
        <begin position="236"/>
        <end position="261"/>
    </location>
</feature>
<dbReference type="PANTHER" id="PTHR30482">
    <property type="entry name" value="HIGH-AFFINITY BRANCHED-CHAIN AMINO ACID TRANSPORT SYSTEM PERMEASE"/>
    <property type="match status" value="1"/>
</dbReference>
<feature type="transmembrane region" description="Helical" evidence="6">
    <location>
        <begin position="61"/>
        <end position="79"/>
    </location>
</feature>
<dbReference type="InterPro" id="IPR043428">
    <property type="entry name" value="LivM-like"/>
</dbReference>
<evidence type="ECO:0000313" key="7">
    <source>
        <dbReference type="EMBL" id="MEX0427274.1"/>
    </source>
</evidence>
<evidence type="ECO:0000256" key="3">
    <source>
        <dbReference type="ARBA" id="ARBA00022692"/>
    </source>
</evidence>
<feature type="transmembrane region" description="Helical" evidence="6">
    <location>
        <begin position="187"/>
        <end position="206"/>
    </location>
</feature>
<proteinExistence type="predicted"/>